<comment type="caution">
    <text evidence="1">The sequence shown here is derived from an EMBL/GenBank/DDBJ whole genome shotgun (WGS) entry which is preliminary data.</text>
</comment>
<protein>
    <submittedName>
        <fullName evidence="1">Uncharacterized protein</fullName>
    </submittedName>
</protein>
<name>A0ACB8GE85_9SAUR</name>
<evidence type="ECO:0000313" key="1">
    <source>
        <dbReference type="EMBL" id="KAH8018080.1"/>
    </source>
</evidence>
<evidence type="ECO:0000313" key="2">
    <source>
        <dbReference type="Proteomes" id="UP000827872"/>
    </source>
</evidence>
<reference evidence="1" key="1">
    <citation type="submission" date="2021-08" db="EMBL/GenBank/DDBJ databases">
        <title>The first chromosome-level gecko genome reveals the dynamic sex chromosomes of Neotropical dwarf geckos (Sphaerodactylidae: Sphaerodactylus).</title>
        <authorList>
            <person name="Pinto B.J."/>
            <person name="Keating S.E."/>
            <person name="Gamble T."/>
        </authorList>
    </citation>
    <scope>NUCLEOTIDE SEQUENCE</scope>
    <source>
        <strain evidence="1">TG3544</strain>
    </source>
</reference>
<dbReference type="Proteomes" id="UP000827872">
    <property type="component" value="Linkage Group LG01"/>
</dbReference>
<sequence length="155" mass="16385">MSKGGLGGGISGVHQVLRAAKGRRCSSHPDAPSAPWFQGTVNFNRTHVWQGRPPQIFPGPFHGTPGSVAILGRHPPSTPASSMGFLPIPSFGFFTTQTERHSDNSCVRPPGFAIPGQGLRGVSPPSPPQSPDFYSSPHSISDRFPGLPTIKLPVT</sequence>
<keyword evidence="2" id="KW-1185">Reference proteome</keyword>
<proteinExistence type="predicted"/>
<gene>
    <name evidence="1" type="ORF">K3G42_033654</name>
</gene>
<organism evidence="1 2">
    <name type="scientific">Sphaerodactylus townsendi</name>
    <dbReference type="NCBI Taxonomy" id="933632"/>
    <lineage>
        <taxon>Eukaryota</taxon>
        <taxon>Metazoa</taxon>
        <taxon>Chordata</taxon>
        <taxon>Craniata</taxon>
        <taxon>Vertebrata</taxon>
        <taxon>Euteleostomi</taxon>
        <taxon>Lepidosauria</taxon>
        <taxon>Squamata</taxon>
        <taxon>Bifurcata</taxon>
        <taxon>Gekkota</taxon>
        <taxon>Sphaerodactylidae</taxon>
        <taxon>Sphaerodactylus</taxon>
    </lineage>
</organism>
<dbReference type="EMBL" id="CM037614">
    <property type="protein sequence ID" value="KAH8018080.1"/>
    <property type="molecule type" value="Genomic_DNA"/>
</dbReference>
<accession>A0ACB8GE85</accession>